<evidence type="ECO:0000313" key="2">
    <source>
        <dbReference type="Proteomes" id="UP000182680"/>
    </source>
</evidence>
<evidence type="ECO:0000313" key="1">
    <source>
        <dbReference type="EMBL" id="SFW18557.1"/>
    </source>
</evidence>
<dbReference type="EMBL" id="FPIW01000003">
    <property type="protein sequence ID" value="SFW18557.1"/>
    <property type="molecule type" value="Genomic_DNA"/>
</dbReference>
<protein>
    <submittedName>
        <fullName evidence="1">Uncharacterized protein</fullName>
    </submittedName>
</protein>
<comment type="caution">
    <text evidence="1">The sequence shown here is derived from an EMBL/GenBank/DDBJ whole genome shotgun (WGS) entry which is preliminary data.</text>
</comment>
<dbReference type="AlphaFoldDB" id="A0AA94L162"/>
<dbReference type="RefSeq" id="WP_072311168.1">
    <property type="nucleotide sequence ID" value="NZ_FPIW01000003.1"/>
</dbReference>
<accession>A0AA94L162</accession>
<dbReference type="Proteomes" id="UP000182680">
    <property type="component" value="Unassembled WGS sequence"/>
</dbReference>
<sequence>MRENLSVLPDSPRAAWRLKKQAAQPCVQGESALDVTAEKIVDENSNSASAIVRAFQVIMHQRSRKRYAQSAQTRQWREQGAGLNLCRQWGQRYGRADFAPHPGDQRNWSIAALKIPRGKEAANARRLGLKAEDAVTQNKGFLQEGRPAVGTWLP</sequence>
<name>A0AA94L162_DESDE</name>
<gene>
    <name evidence="1" type="ORF">SAMN02910291_00312</name>
</gene>
<reference evidence="2" key="1">
    <citation type="submission" date="2016-11" db="EMBL/GenBank/DDBJ databases">
        <authorList>
            <person name="Jaros S."/>
            <person name="Januszkiewicz K."/>
            <person name="Wedrychowicz H."/>
        </authorList>
    </citation>
    <scope>NUCLEOTIDE SEQUENCE [LARGE SCALE GENOMIC DNA]</scope>
    <source>
        <strain evidence="2">DSM 7057</strain>
    </source>
</reference>
<proteinExistence type="predicted"/>
<organism evidence="1 2">
    <name type="scientific">Desulfovibrio desulfuricans</name>
    <dbReference type="NCBI Taxonomy" id="876"/>
    <lineage>
        <taxon>Bacteria</taxon>
        <taxon>Pseudomonadati</taxon>
        <taxon>Thermodesulfobacteriota</taxon>
        <taxon>Desulfovibrionia</taxon>
        <taxon>Desulfovibrionales</taxon>
        <taxon>Desulfovibrionaceae</taxon>
        <taxon>Desulfovibrio</taxon>
    </lineage>
</organism>